<dbReference type="EMBL" id="CACRXK020005538">
    <property type="protein sequence ID" value="CAB4006553.1"/>
    <property type="molecule type" value="Genomic_DNA"/>
</dbReference>
<protein>
    <submittedName>
        <fullName evidence="3">Tigger transposable element-derived 6-like</fullName>
    </submittedName>
</protein>
<proteinExistence type="predicted"/>
<dbReference type="InterPro" id="IPR007889">
    <property type="entry name" value="HTH_Psq"/>
</dbReference>
<comment type="subcellular location">
    <subcellularLocation>
        <location evidence="1">Nucleus</location>
    </subcellularLocation>
</comment>
<gene>
    <name evidence="3" type="ORF">PACLA_8A073084</name>
</gene>
<dbReference type="Gene3D" id="1.10.10.60">
    <property type="entry name" value="Homeodomain-like"/>
    <property type="match status" value="1"/>
</dbReference>
<dbReference type="AlphaFoldDB" id="A0A7D9EBN8"/>
<dbReference type="Proteomes" id="UP001152795">
    <property type="component" value="Unassembled WGS sequence"/>
</dbReference>
<evidence type="ECO:0000256" key="2">
    <source>
        <dbReference type="SAM" id="MobiDB-lite"/>
    </source>
</evidence>
<feature type="compositionally biased region" description="Basic and acidic residues" evidence="2">
    <location>
        <begin position="529"/>
        <end position="554"/>
    </location>
</feature>
<sequence>MVRNYKRKTDRANWSEEQMKLAILAVENKELSIRKAAVVFGVPKDSLNRRVQGKLKRLSAEEKHKNILGRYRAILTHDQEKELEDHIINMDQAFYGLSINDIRAIVYDYCQKNNIKNNFNSDNKMAGRDFVAGFMKRHPKLSLRRPESVSVNRVFGLNKTSVNLYFDNLETVLDKHNFKPHEIFNCDESGLTCVHKPVKVVAPKGKRCVSSVTSGERGQTTTILVAYSASGTYIPPMMIFKRKRNRPELVDRAPAGTIGRCSPNGWIDADLFLDYLKHFVTFTKCSKDSPVLLILDGHKTHTKILSTIEYARDNGVVILSLPPHTSHKLQPLDRSFFKPLKSAFNAACSIWMRNHPGRKITVDKLGELFNAAYLKAATIENAVSGFRCTGIVPLNKEILPSSDFLEDPRVVGTPSDETLSSLANTANQSPSHEEASSSEAQTRESFPATEETTLMPPVSSEPRNSSPTQDEPPAVDHVSFSMIMKLPTLTEKKKSKRSEESRIVTSSPYKQSLVENIAEKNKKSKRKLSAKEKKSKKAEDQLPKAKKAKTDNKKSAKAKNVNMDIEEDSQCPMCDGFWTESLPGEDWVQCCKCEKWLHEDCCCSVTPTTVICDICYDC</sequence>
<dbReference type="SUPFAM" id="SSF46689">
    <property type="entry name" value="Homeodomain-like"/>
    <property type="match status" value="1"/>
</dbReference>
<feature type="DNA-binding region" description="H-T-H motif" evidence="1">
    <location>
        <begin position="33"/>
        <end position="53"/>
    </location>
</feature>
<dbReference type="Pfam" id="PF05225">
    <property type="entry name" value="HTH_psq"/>
    <property type="match status" value="1"/>
</dbReference>
<feature type="region of interest" description="Disordered" evidence="2">
    <location>
        <begin position="407"/>
        <end position="560"/>
    </location>
</feature>
<dbReference type="GO" id="GO:0005634">
    <property type="term" value="C:nucleus"/>
    <property type="evidence" value="ECO:0007669"/>
    <property type="project" value="UniProtKB-SubCell"/>
</dbReference>
<dbReference type="InterPro" id="IPR004875">
    <property type="entry name" value="DDE_SF_endonuclease_dom"/>
</dbReference>
<feature type="compositionally biased region" description="Polar residues" evidence="2">
    <location>
        <begin position="415"/>
        <end position="430"/>
    </location>
</feature>
<organism evidence="3 4">
    <name type="scientific">Paramuricea clavata</name>
    <name type="common">Red gorgonian</name>
    <name type="synonym">Violescent sea-whip</name>
    <dbReference type="NCBI Taxonomy" id="317549"/>
    <lineage>
        <taxon>Eukaryota</taxon>
        <taxon>Metazoa</taxon>
        <taxon>Cnidaria</taxon>
        <taxon>Anthozoa</taxon>
        <taxon>Octocorallia</taxon>
        <taxon>Malacalcyonacea</taxon>
        <taxon>Plexauridae</taxon>
        <taxon>Paramuricea</taxon>
    </lineage>
</organism>
<keyword evidence="1" id="KW-0539">Nucleus</keyword>
<dbReference type="PROSITE" id="PS50960">
    <property type="entry name" value="HTH_PSQ"/>
    <property type="match status" value="1"/>
</dbReference>
<dbReference type="GO" id="GO:0003677">
    <property type="term" value="F:DNA binding"/>
    <property type="evidence" value="ECO:0007669"/>
    <property type="project" value="UniProtKB-UniRule"/>
</dbReference>
<comment type="caution">
    <text evidence="3">The sequence shown here is derived from an EMBL/GenBank/DDBJ whole genome shotgun (WGS) entry which is preliminary data.</text>
</comment>
<dbReference type="Pfam" id="PF03184">
    <property type="entry name" value="DDE_1"/>
    <property type="match status" value="1"/>
</dbReference>
<dbReference type="InterPro" id="IPR050863">
    <property type="entry name" value="CenT-Element_Derived"/>
</dbReference>
<keyword evidence="4" id="KW-1185">Reference proteome</keyword>
<evidence type="ECO:0000256" key="1">
    <source>
        <dbReference type="PROSITE-ProRule" id="PRU00320"/>
    </source>
</evidence>
<keyword evidence="1" id="KW-0238">DNA-binding</keyword>
<accession>A0A7D9EBN8</accession>
<evidence type="ECO:0000313" key="4">
    <source>
        <dbReference type="Proteomes" id="UP001152795"/>
    </source>
</evidence>
<dbReference type="PANTHER" id="PTHR19303">
    <property type="entry name" value="TRANSPOSON"/>
    <property type="match status" value="1"/>
</dbReference>
<evidence type="ECO:0000313" key="3">
    <source>
        <dbReference type="EMBL" id="CAB4006553.1"/>
    </source>
</evidence>
<dbReference type="OrthoDB" id="6115549at2759"/>
<name>A0A7D9EBN8_PARCT</name>
<feature type="compositionally biased region" description="Polar residues" evidence="2">
    <location>
        <begin position="503"/>
        <end position="514"/>
    </location>
</feature>
<dbReference type="InterPro" id="IPR009057">
    <property type="entry name" value="Homeodomain-like_sf"/>
</dbReference>
<dbReference type="PANTHER" id="PTHR19303:SF74">
    <property type="entry name" value="POGO TRANSPOSABLE ELEMENT WITH KRAB DOMAIN"/>
    <property type="match status" value="1"/>
</dbReference>
<reference evidence="3" key="1">
    <citation type="submission" date="2020-04" db="EMBL/GenBank/DDBJ databases">
        <authorList>
            <person name="Alioto T."/>
            <person name="Alioto T."/>
            <person name="Gomez Garrido J."/>
        </authorList>
    </citation>
    <scope>NUCLEOTIDE SEQUENCE</scope>
    <source>
        <strain evidence="3">A484AB</strain>
    </source>
</reference>